<keyword evidence="1" id="KW-1133">Transmembrane helix</keyword>
<keyword evidence="1" id="KW-0472">Membrane</keyword>
<dbReference type="Proteomes" id="UP000179807">
    <property type="component" value="Unassembled WGS sequence"/>
</dbReference>
<keyword evidence="1" id="KW-0812">Transmembrane</keyword>
<keyword evidence="3" id="KW-1185">Reference proteome</keyword>
<evidence type="ECO:0000313" key="2">
    <source>
        <dbReference type="EMBL" id="OHT15486.1"/>
    </source>
</evidence>
<dbReference type="VEuPathDB" id="TrichDB:TRFO_02790"/>
<evidence type="ECO:0000256" key="1">
    <source>
        <dbReference type="SAM" id="Phobius"/>
    </source>
</evidence>
<organism evidence="2 3">
    <name type="scientific">Tritrichomonas foetus</name>
    <dbReference type="NCBI Taxonomy" id="1144522"/>
    <lineage>
        <taxon>Eukaryota</taxon>
        <taxon>Metamonada</taxon>
        <taxon>Parabasalia</taxon>
        <taxon>Tritrichomonadida</taxon>
        <taxon>Tritrichomonadidae</taxon>
        <taxon>Tritrichomonas</taxon>
    </lineage>
</organism>
<name>A0A1J4L0J4_9EUKA</name>
<feature type="transmembrane region" description="Helical" evidence="1">
    <location>
        <begin position="115"/>
        <end position="133"/>
    </location>
</feature>
<dbReference type="GeneID" id="94825611"/>
<evidence type="ECO:0008006" key="4">
    <source>
        <dbReference type="Google" id="ProtNLM"/>
    </source>
</evidence>
<dbReference type="EMBL" id="MLAK01000217">
    <property type="protein sequence ID" value="OHT15486.1"/>
    <property type="molecule type" value="Genomic_DNA"/>
</dbReference>
<comment type="caution">
    <text evidence="2">The sequence shown here is derived from an EMBL/GenBank/DDBJ whole genome shotgun (WGS) entry which is preliminary data.</text>
</comment>
<sequence length="175" mass="20356">MFEELTKQDYFPWIAMWFVLIIFESFIWKYIVNSIRQKIEYQDIIIGIFVFAATTGIELLIFVQVLGMLPYGEYGFYPTVFAPTVAFYFLLVILLFGIIKSALCGFLTMKSLRCFKNYLPIIPLFKFCFSLAYSVPPAALFSMFHFIISLSLVLSFPKAKKRAPKKKVSKKKKEN</sequence>
<reference evidence="2" key="1">
    <citation type="submission" date="2016-10" db="EMBL/GenBank/DDBJ databases">
        <authorList>
            <person name="Benchimol M."/>
            <person name="Almeida L.G."/>
            <person name="Vasconcelos A.T."/>
            <person name="Perreira-Neves A."/>
            <person name="Rosa I.A."/>
            <person name="Tasca T."/>
            <person name="Bogo M.R."/>
            <person name="de Souza W."/>
        </authorList>
    </citation>
    <scope>NUCLEOTIDE SEQUENCE [LARGE SCALE GENOMIC DNA]</scope>
    <source>
        <strain evidence="2">K</strain>
    </source>
</reference>
<gene>
    <name evidence="2" type="ORF">TRFO_02790</name>
</gene>
<feature type="transmembrane region" description="Helical" evidence="1">
    <location>
        <begin position="44"/>
        <end position="66"/>
    </location>
</feature>
<feature type="transmembrane region" description="Helical" evidence="1">
    <location>
        <begin position="139"/>
        <end position="157"/>
    </location>
</feature>
<feature type="transmembrane region" description="Helical" evidence="1">
    <location>
        <begin position="12"/>
        <end position="32"/>
    </location>
</feature>
<proteinExistence type="predicted"/>
<dbReference type="RefSeq" id="XP_068368622.1">
    <property type="nucleotide sequence ID" value="XM_068490907.1"/>
</dbReference>
<protein>
    <recommendedName>
        <fullName evidence="4">Transmembrane protein</fullName>
    </recommendedName>
</protein>
<accession>A0A1J4L0J4</accession>
<feature type="transmembrane region" description="Helical" evidence="1">
    <location>
        <begin position="86"/>
        <end position="108"/>
    </location>
</feature>
<dbReference type="AlphaFoldDB" id="A0A1J4L0J4"/>
<evidence type="ECO:0000313" key="3">
    <source>
        <dbReference type="Proteomes" id="UP000179807"/>
    </source>
</evidence>